<gene>
    <name evidence="1" type="ORF">SDC9_191788</name>
</gene>
<dbReference type="AlphaFoldDB" id="A0A645HYX4"/>
<sequence length="93" mass="10057">MGKVFAIQPQLMSQFRQRIGLCARKDRRHEVADGFTVDNGVANLPGLLGDQSSPNGVAFGPEIFAFIIKTLSVTVDDYAERNTVHAGTNPAVI</sequence>
<dbReference type="EMBL" id="VSSQ01103195">
    <property type="protein sequence ID" value="MPN44227.1"/>
    <property type="molecule type" value="Genomic_DNA"/>
</dbReference>
<proteinExistence type="predicted"/>
<name>A0A645HYX4_9ZZZZ</name>
<reference evidence="1" key="1">
    <citation type="submission" date="2019-08" db="EMBL/GenBank/DDBJ databases">
        <authorList>
            <person name="Kucharzyk K."/>
            <person name="Murdoch R.W."/>
            <person name="Higgins S."/>
            <person name="Loffler F."/>
        </authorList>
    </citation>
    <scope>NUCLEOTIDE SEQUENCE</scope>
</reference>
<comment type="caution">
    <text evidence="1">The sequence shown here is derived from an EMBL/GenBank/DDBJ whole genome shotgun (WGS) entry which is preliminary data.</text>
</comment>
<protein>
    <submittedName>
        <fullName evidence="1">Uncharacterized protein</fullName>
    </submittedName>
</protein>
<organism evidence="1">
    <name type="scientific">bioreactor metagenome</name>
    <dbReference type="NCBI Taxonomy" id="1076179"/>
    <lineage>
        <taxon>unclassified sequences</taxon>
        <taxon>metagenomes</taxon>
        <taxon>ecological metagenomes</taxon>
    </lineage>
</organism>
<evidence type="ECO:0000313" key="1">
    <source>
        <dbReference type="EMBL" id="MPN44227.1"/>
    </source>
</evidence>
<accession>A0A645HYX4</accession>